<organism evidence="1 2">
    <name type="scientific">Exophiala oligosperma</name>
    <dbReference type="NCBI Taxonomy" id="215243"/>
    <lineage>
        <taxon>Eukaryota</taxon>
        <taxon>Fungi</taxon>
        <taxon>Dikarya</taxon>
        <taxon>Ascomycota</taxon>
        <taxon>Pezizomycotina</taxon>
        <taxon>Eurotiomycetes</taxon>
        <taxon>Chaetothyriomycetidae</taxon>
        <taxon>Chaetothyriales</taxon>
        <taxon>Herpotrichiellaceae</taxon>
        <taxon>Exophiala</taxon>
    </lineage>
</organism>
<dbReference type="InterPro" id="IPR029063">
    <property type="entry name" value="SAM-dependent_MTases_sf"/>
</dbReference>
<sequence length="338" mass="38794">MAYQQALLPDSDHSDSDSAFSEALEDSWTASLSSSVLNYRYENGRRYHAFREGQYVLPNDEPEQDRLDMFHHIFRMILGGHLYRAPLVQPQRVLDLGCGTGLWCVEVGDDHPESIVVGVDLSPIQPTLLPPNVKFYVDDIESDWTYPPSERFDYIHGRAMCGCVADWPGLFRRSLHHLRPGGWLEMQDYQCQVRGDDDTISGAVYLLDWVEQINEASKRFGKILQSAAGMKAHMVDAGFVDVHEEVYKVPIGTWPKERRFKELGMYYRAQFIDAVEPYTLALYTRVLGYTPDEARIIVARVKRDLANPKYHMYVHFHFVWGQKPPEQVPPPPSISDGR</sequence>
<dbReference type="RefSeq" id="XP_016264837.1">
    <property type="nucleotide sequence ID" value="XM_016403832.1"/>
</dbReference>
<reference evidence="1 2" key="1">
    <citation type="submission" date="2015-01" db="EMBL/GenBank/DDBJ databases">
        <title>The Genome Sequence of Exophiala oligosperma CBS72588.</title>
        <authorList>
            <consortium name="The Broad Institute Genomics Platform"/>
            <person name="Cuomo C."/>
            <person name="de Hoog S."/>
            <person name="Gorbushina A."/>
            <person name="Stielow B."/>
            <person name="Teixiera M."/>
            <person name="Abouelleil A."/>
            <person name="Chapman S.B."/>
            <person name="Priest M."/>
            <person name="Young S.K."/>
            <person name="Wortman J."/>
            <person name="Nusbaum C."/>
            <person name="Birren B."/>
        </authorList>
    </citation>
    <scope>NUCLEOTIDE SEQUENCE [LARGE SCALE GENOMIC DNA]</scope>
    <source>
        <strain evidence="1 2">CBS 72588</strain>
    </source>
</reference>
<evidence type="ECO:0008006" key="3">
    <source>
        <dbReference type="Google" id="ProtNLM"/>
    </source>
</evidence>
<gene>
    <name evidence="1" type="ORF">PV06_03077</name>
</gene>
<dbReference type="GO" id="GO:0008168">
    <property type="term" value="F:methyltransferase activity"/>
    <property type="evidence" value="ECO:0007669"/>
    <property type="project" value="TreeGrafter"/>
</dbReference>
<dbReference type="HOGENOM" id="CLU_010595_0_2_1"/>
<evidence type="ECO:0000313" key="2">
    <source>
        <dbReference type="Proteomes" id="UP000053342"/>
    </source>
</evidence>
<dbReference type="VEuPathDB" id="FungiDB:PV06_03077"/>
<dbReference type="STRING" id="215243.A0A0D2AXS4"/>
<keyword evidence="2" id="KW-1185">Reference proteome</keyword>
<dbReference type="SUPFAM" id="SSF53335">
    <property type="entry name" value="S-adenosyl-L-methionine-dependent methyltransferases"/>
    <property type="match status" value="1"/>
</dbReference>
<dbReference type="CDD" id="cd02440">
    <property type="entry name" value="AdoMet_MTases"/>
    <property type="match status" value="1"/>
</dbReference>
<dbReference type="PANTHER" id="PTHR43591">
    <property type="entry name" value="METHYLTRANSFERASE"/>
    <property type="match status" value="1"/>
</dbReference>
<name>A0A0D2AXS4_9EURO</name>
<accession>A0A0D2AXS4</accession>
<dbReference type="AlphaFoldDB" id="A0A0D2AXS4"/>
<dbReference type="Gene3D" id="3.40.50.150">
    <property type="entry name" value="Vaccinia Virus protein VP39"/>
    <property type="match status" value="1"/>
</dbReference>
<dbReference type="PANTHER" id="PTHR43591:SF10">
    <property type="entry name" value="ABC TRANSMEMBRANE TYPE-1 DOMAIN-CONTAINING PROTEIN-RELATED"/>
    <property type="match status" value="1"/>
</dbReference>
<proteinExistence type="predicted"/>
<dbReference type="Pfam" id="PF13489">
    <property type="entry name" value="Methyltransf_23"/>
    <property type="match status" value="1"/>
</dbReference>
<dbReference type="OrthoDB" id="2013972at2759"/>
<evidence type="ECO:0000313" key="1">
    <source>
        <dbReference type="EMBL" id="KIW44621.1"/>
    </source>
</evidence>
<dbReference type="EMBL" id="KN847334">
    <property type="protein sequence ID" value="KIW44621.1"/>
    <property type="molecule type" value="Genomic_DNA"/>
</dbReference>
<dbReference type="GeneID" id="27355151"/>
<protein>
    <recommendedName>
        <fullName evidence="3">Methyltransferase domain-containing protein</fullName>
    </recommendedName>
</protein>
<dbReference type="Proteomes" id="UP000053342">
    <property type="component" value="Unassembled WGS sequence"/>
</dbReference>